<dbReference type="VEuPathDB" id="FungiDB:H310_04432"/>
<dbReference type="SMART" id="SM00233">
    <property type="entry name" value="PH"/>
    <property type="match status" value="1"/>
</dbReference>
<keyword evidence="4" id="KW-1133">Transmembrane helix</keyword>
<dbReference type="PANTHER" id="PTHR12136">
    <property type="entry name" value="ENHANCED DISEASE RESISTANCE-RELATED"/>
    <property type="match status" value="1"/>
</dbReference>
<dbReference type="InterPro" id="IPR045096">
    <property type="entry name" value="EDR2-like"/>
</dbReference>
<feature type="transmembrane region" description="Helical" evidence="4">
    <location>
        <begin position="217"/>
        <end position="237"/>
    </location>
</feature>
<dbReference type="GO" id="GO:0005783">
    <property type="term" value="C:endoplasmic reticulum"/>
    <property type="evidence" value="ECO:0007669"/>
    <property type="project" value="UniProtKB-SubCell"/>
</dbReference>
<proteinExistence type="predicted"/>
<gene>
    <name evidence="7" type="ORF">H310_04432</name>
</gene>
<evidence type="ECO:0000256" key="2">
    <source>
        <dbReference type="ARBA" id="ARBA00022824"/>
    </source>
</evidence>
<dbReference type="Gene3D" id="2.30.29.30">
    <property type="entry name" value="Pleckstrin-homology domain (PH domain)/Phosphotyrosine-binding domain (PTB)"/>
    <property type="match status" value="1"/>
</dbReference>
<dbReference type="SUPFAM" id="SSF55961">
    <property type="entry name" value="Bet v1-like"/>
    <property type="match status" value="1"/>
</dbReference>
<dbReference type="CDD" id="cd00177">
    <property type="entry name" value="START"/>
    <property type="match status" value="1"/>
</dbReference>
<dbReference type="eggNOG" id="ENOG502QRRZ">
    <property type="taxonomic scope" value="Eukaryota"/>
</dbReference>
<dbReference type="Gene3D" id="3.30.530.20">
    <property type="match status" value="1"/>
</dbReference>
<dbReference type="InterPro" id="IPR001849">
    <property type="entry name" value="PH_domain"/>
</dbReference>
<feature type="region of interest" description="Disordered" evidence="3">
    <location>
        <begin position="113"/>
        <end position="135"/>
    </location>
</feature>
<name>A0A024UEK0_9STRA</name>
<comment type="subcellular location">
    <subcellularLocation>
        <location evidence="1">Endoplasmic reticulum</location>
    </subcellularLocation>
</comment>
<evidence type="ECO:0000313" key="7">
    <source>
        <dbReference type="EMBL" id="ETW04048.1"/>
    </source>
</evidence>
<dbReference type="SUPFAM" id="SSF50729">
    <property type="entry name" value="PH domain-like"/>
    <property type="match status" value="1"/>
</dbReference>
<evidence type="ECO:0000256" key="3">
    <source>
        <dbReference type="SAM" id="MobiDB-lite"/>
    </source>
</evidence>
<protein>
    <recommendedName>
        <fullName evidence="8">PH domain-containing protein</fullName>
    </recommendedName>
</protein>
<keyword evidence="2" id="KW-0256">Endoplasmic reticulum</keyword>
<accession>A0A024UEK0</accession>
<dbReference type="AlphaFoldDB" id="A0A024UEK0"/>
<sequence>MEGVLWKRGKTLVSSWHERYFVLKDSTLAYFSKAGDLQTRGIIELTTDAHVSAIELKKKHTSKSLYCFSIFFLHAAPKDHHGHPNQPAGLTVGCESREYATSWRSAIIQAIDNSDGSSDHHGVRSPTSASAGASLRREPLHLGQSTSSFDLQQQDVGRRVLLAKMDRKWPMFRGTYDVCSVVGGMTIHSEQRAVAKQCAGSDTTSQHKREWQSWQQLNSLFVSAISVALIAFIAGGIGGTSLTASFTFASAAAVLTLWLRSVDVDEDVPSFKASRVVPGTPLEVFRLVLDTSMRCMWDGSIDSIRVLQTIDSHSDIIHVVYKPVWLWPLWLPASDACLLRYWRETEDGSFVLCVQSAVHAECPVTDHVRVLCQGGGVTVSPRCSATPTAPGPDELDTSLVSMVVHANPQGVFGAWLRRMHLVFQYIQPQLLALIGLEETMEARKYMALAQENDSATDDMDDVDDSAGVANGIASIGKHIDMAPPMVLPTSVPRHVWSEPPVGFTMVRGPNYMADRKKVASAAPAFRLVGVDLFDTGNVTMEHICSRPDNVMQTVPNQPYAFVLNFLMPGPPKYSLVLYFHVPHPSVVADGSPFAELMTDFLDGTDEYRNDRFKLIPSIVEGNFIVKQAVGSTPAVIGNKLRQPYFKTPSYFELDIDVTSSAVANRVTGLVLGFTKKLIVDMSFLIEGKQSHELPERLFGACRLSFVDMAQAKKLV</sequence>
<keyword evidence="4" id="KW-0812">Transmembrane</keyword>
<evidence type="ECO:0000256" key="4">
    <source>
        <dbReference type="SAM" id="Phobius"/>
    </source>
</evidence>
<dbReference type="GO" id="GO:0008289">
    <property type="term" value="F:lipid binding"/>
    <property type="evidence" value="ECO:0007669"/>
    <property type="project" value="InterPro"/>
</dbReference>
<dbReference type="RefSeq" id="XP_008867004.1">
    <property type="nucleotide sequence ID" value="XM_008868782.1"/>
</dbReference>
<dbReference type="PROSITE" id="PS50003">
    <property type="entry name" value="PH_DOMAIN"/>
    <property type="match status" value="1"/>
</dbReference>
<dbReference type="GeneID" id="20081482"/>
<dbReference type="Pfam" id="PF01852">
    <property type="entry name" value="START"/>
    <property type="match status" value="1"/>
</dbReference>
<feature type="domain" description="PH" evidence="5">
    <location>
        <begin position="1"/>
        <end position="112"/>
    </location>
</feature>
<evidence type="ECO:0008006" key="8">
    <source>
        <dbReference type="Google" id="ProtNLM"/>
    </source>
</evidence>
<evidence type="ECO:0000259" key="6">
    <source>
        <dbReference type="PROSITE" id="PS50848"/>
    </source>
</evidence>
<feature type="domain" description="START" evidence="6">
    <location>
        <begin position="212"/>
        <end position="416"/>
    </location>
</feature>
<dbReference type="Pfam" id="PF07059">
    <property type="entry name" value="EDR2_C"/>
    <property type="match status" value="1"/>
</dbReference>
<dbReference type="InterPro" id="IPR009769">
    <property type="entry name" value="EDR2_C"/>
</dbReference>
<dbReference type="EMBL" id="KI913958">
    <property type="protein sequence ID" value="ETW04048.1"/>
    <property type="molecule type" value="Genomic_DNA"/>
</dbReference>
<dbReference type="PROSITE" id="PS50848">
    <property type="entry name" value="START"/>
    <property type="match status" value="1"/>
</dbReference>
<dbReference type="InterPro" id="IPR023393">
    <property type="entry name" value="START-like_dom_sf"/>
</dbReference>
<dbReference type="OrthoDB" id="9970435at2759"/>
<keyword evidence="4" id="KW-0472">Membrane</keyword>
<organism evidence="7">
    <name type="scientific">Aphanomyces invadans</name>
    <dbReference type="NCBI Taxonomy" id="157072"/>
    <lineage>
        <taxon>Eukaryota</taxon>
        <taxon>Sar</taxon>
        <taxon>Stramenopiles</taxon>
        <taxon>Oomycota</taxon>
        <taxon>Saprolegniomycetes</taxon>
        <taxon>Saprolegniales</taxon>
        <taxon>Verrucalvaceae</taxon>
        <taxon>Aphanomyces</taxon>
    </lineage>
</organism>
<dbReference type="InterPro" id="IPR002913">
    <property type="entry name" value="START_lipid-bd_dom"/>
</dbReference>
<dbReference type="PANTHER" id="PTHR12136:SF41">
    <property type="entry name" value="PLECKSTRIN HOMOLOGY (PH) AND LIPID-BINDING START DOMAINS-CONTAINING PROTEIN"/>
    <property type="match status" value="1"/>
</dbReference>
<dbReference type="InterPro" id="IPR011993">
    <property type="entry name" value="PH-like_dom_sf"/>
</dbReference>
<reference evidence="7" key="1">
    <citation type="submission" date="2013-12" db="EMBL/GenBank/DDBJ databases">
        <title>The Genome Sequence of Aphanomyces invadans NJM9701.</title>
        <authorList>
            <consortium name="The Broad Institute Genomics Platform"/>
            <person name="Russ C."/>
            <person name="Tyler B."/>
            <person name="van West P."/>
            <person name="Dieguez-Uribeondo J."/>
            <person name="Young S.K."/>
            <person name="Zeng Q."/>
            <person name="Gargeya S."/>
            <person name="Fitzgerald M."/>
            <person name="Abouelleil A."/>
            <person name="Alvarado L."/>
            <person name="Chapman S.B."/>
            <person name="Gainer-Dewar J."/>
            <person name="Goldberg J."/>
            <person name="Griggs A."/>
            <person name="Gujja S."/>
            <person name="Hansen M."/>
            <person name="Howarth C."/>
            <person name="Imamovic A."/>
            <person name="Ireland A."/>
            <person name="Larimer J."/>
            <person name="McCowan C."/>
            <person name="Murphy C."/>
            <person name="Pearson M."/>
            <person name="Poon T.W."/>
            <person name="Priest M."/>
            <person name="Roberts A."/>
            <person name="Saif S."/>
            <person name="Shea T."/>
            <person name="Sykes S."/>
            <person name="Wortman J."/>
            <person name="Nusbaum C."/>
            <person name="Birren B."/>
        </authorList>
    </citation>
    <scope>NUCLEOTIDE SEQUENCE [LARGE SCALE GENOMIC DNA]</scope>
    <source>
        <strain evidence="7">NJM9701</strain>
    </source>
</reference>
<evidence type="ECO:0000256" key="1">
    <source>
        <dbReference type="ARBA" id="ARBA00004240"/>
    </source>
</evidence>
<dbReference type="Pfam" id="PF00169">
    <property type="entry name" value="PH"/>
    <property type="match status" value="1"/>
</dbReference>
<evidence type="ECO:0000259" key="5">
    <source>
        <dbReference type="PROSITE" id="PS50003"/>
    </source>
</evidence>